<dbReference type="EMBL" id="LT629688">
    <property type="protein sequence ID" value="SDD17053.1"/>
    <property type="molecule type" value="Genomic_DNA"/>
</dbReference>
<dbReference type="Proteomes" id="UP000198546">
    <property type="component" value="Chromosome i"/>
</dbReference>
<dbReference type="InterPro" id="IPR010310">
    <property type="entry name" value="T7SS_ESAT-6-like"/>
</dbReference>
<sequence>MSDYTSVNSAAMAEGISDLTNAHKQLSDHLDTLEGQLGGSLAQWDGAARQAYAQAKAEWDAAATHMSDVITKMSSTMGQISENYDTNERQIQGNWG</sequence>
<organism evidence="2 3">
    <name type="scientific">Auraticoccus monumenti</name>
    <dbReference type="NCBI Taxonomy" id="675864"/>
    <lineage>
        <taxon>Bacteria</taxon>
        <taxon>Bacillati</taxon>
        <taxon>Actinomycetota</taxon>
        <taxon>Actinomycetes</taxon>
        <taxon>Propionibacteriales</taxon>
        <taxon>Propionibacteriaceae</taxon>
        <taxon>Auraticoccus</taxon>
    </lineage>
</organism>
<keyword evidence="3" id="KW-1185">Reference proteome</keyword>
<dbReference type="InterPro" id="IPR036689">
    <property type="entry name" value="ESAT-6-like_sf"/>
</dbReference>
<dbReference type="Gene3D" id="1.10.287.1060">
    <property type="entry name" value="ESAT-6-like"/>
    <property type="match status" value="1"/>
</dbReference>
<protein>
    <recommendedName>
        <fullName evidence="1">ESAT-6-like protein</fullName>
    </recommendedName>
</protein>
<name>A0A1G6SJT3_9ACTN</name>
<evidence type="ECO:0000256" key="1">
    <source>
        <dbReference type="RuleBase" id="RU362001"/>
    </source>
</evidence>
<dbReference type="RefSeq" id="WP_090590029.1">
    <property type="nucleotide sequence ID" value="NZ_LT629688.1"/>
</dbReference>
<gene>
    <name evidence="2" type="ORF">SAMN04489747_0347</name>
</gene>
<dbReference type="SUPFAM" id="SSF140453">
    <property type="entry name" value="EsxAB dimer-like"/>
    <property type="match status" value="1"/>
</dbReference>
<dbReference type="NCBIfam" id="TIGR03930">
    <property type="entry name" value="WXG100_ESAT6"/>
    <property type="match status" value="1"/>
</dbReference>
<dbReference type="STRING" id="675864.SAMN04489747_0347"/>
<proteinExistence type="inferred from homology"/>
<dbReference type="AlphaFoldDB" id="A0A1G6SJT3"/>
<dbReference type="OrthoDB" id="4278078at2"/>
<dbReference type="Pfam" id="PF06013">
    <property type="entry name" value="WXG100"/>
    <property type="match status" value="1"/>
</dbReference>
<reference evidence="2 3" key="1">
    <citation type="submission" date="2016-10" db="EMBL/GenBank/DDBJ databases">
        <authorList>
            <person name="de Groot N.N."/>
        </authorList>
    </citation>
    <scope>NUCLEOTIDE SEQUENCE [LARGE SCALE GENOMIC DNA]</scope>
    <source>
        <strain evidence="2 3">MON 2.2</strain>
    </source>
</reference>
<accession>A0A1G6SJT3</accession>
<comment type="similarity">
    <text evidence="1">Belongs to the WXG100 family.</text>
</comment>
<evidence type="ECO:0000313" key="2">
    <source>
        <dbReference type="EMBL" id="SDD17053.1"/>
    </source>
</evidence>
<evidence type="ECO:0000313" key="3">
    <source>
        <dbReference type="Proteomes" id="UP000198546"/>
    </source>
</evidence>